<name>A0A9Q3Q4W2_9BASI</name>
<proteinExistence type="predicted"/>
<evidence type="ECO:0000313" key="2">
    <source>
        <dbReference type="Proteomes" id="UP000765509"/>
    </source>
</evidence>
<dbReference type="Proteomes" id="UP000765509">
    <property type="component" value="Unassembled WGS sequence"/>
</dbReference>
<dbReference type="InterPro" id="IPR036397">
    <property type="entry name" value="RNaseH_sf"/>
</dbReference>
<dbReference type="GO" id="GO:0003676">
    <property type="term" value="F:nucleic acid binding"/>
    <property type="evidence" value="ECO:0007669"/>
    <property type="project" value="InterPro"/>
</dbReference>
<reference evidence="1" key="1">
    <citation type="submission" date="2021-03" db="EMBL/GenBank/DDBJ databases">
        <title>Draft genome sequence of rust myrtle Austropuccinia psidii MF-1, a brazilian biotype.</title>
        <authorList>
            <person name="Quecine M.C."/>
            <person name="Pachon D.M.R."/>
            <person name="Bonatelli M.L."/>
            <person name="Correr F.H."/>
            <person name="Franceschini L.M."/>
            <person name="Leite T.F."/>
            <person name="Margarido G.R.A."/>
            <person name="Almeida C.A."/>
            <person name="Ferrarezi J.A."/>
            <person name="Labate C.A."/>
        </authorList>
    </citation>
    <scope>NUCLEOTIDE SEQUENCE</scope>
    <source>
        <strain evidence="1">MF-1</strain>
    </source>
</reference>
<dbReference type="EMBL" id="AVOT02121252">
    <property type="protein sequence ID" value="MBW0585558.1"/>
    <property type="molecule type" value="Genomic_DNA"/>
</dbReference>
<organism evidence="1 2">
    <name type="scientific">Austropuccinia psidii MF-1</name>
    <dbReference type="NCBI Taxonomy" id="1389203"/>
    <lineage>
        <taxon>Eukaryota</taxon>
        <taxon>Fungi</taxon>
        <taxon>Dikarya</taxon>
        <taxon>Basidiomycota</taxon>
        <taxon>Pucciniomycotina</taxon>
        <taxon>Pucciniomycetes</taxon>
        <taxon>Pucciniales</taxon>
        <taxon>Sphaerophragmiaceae</taxon>
        <taxon>Austropuccinia</taxon>
    </lineage>
</organism>
<evidence type="ECO:0008006" key="3">
    <source>
        <dbReference type="Google" id="ProtNLM"/>
    </source>
</evidence>
<accession>A0A9Q3Q4W2</accession>
<sequence>MIWSKEISNTGLFQNIMSDKDPKFTSDNLFGTQLSFSTANHPRTDGPEEIMIQTLEDIIGIFSSHGLELKDSYGFNHYWCTLIPAHEIAYKISIK</sequence>
<gene>
    <name evidence="1" type="ORF">O181_125273</name>
</gene>
<dbReference type="Gene3D" id="3.30.420.10">
    <property type="entry name" value="Ribonuclease H-like superfamily/Ribonuclease H"/>
    <property type="match status" value="1"/>
</dbReference>
<protein>
    <recommendedName>
        <fullName evidence="3">Integrase catalytic domain-containing protein</fullName>
    </recommendedName>
</protein>
<dbReference type="InterPro" id="IPR012337">
    <property type="entry name" value="RNaseH-like_sf"/>
</dbReference>
<dbReference type="SUPFAM" id="SSF53098">
    <property type="entry name" value="Ribonuclease H-like"/>
    <property type="match status" value="1"/>
</dbReference>
<keyword evidence="2" id="KW-1185">Reference proteome</keyword>
<dbReference type="AlphaFoldDB" id="A0A9Q3Q4W2"/>
<evidence type="ECO:0000313" key="1">
    <source>
        <dbReference type="EMBL" id="MBW0585558.1"/>
    </source>
</evidence>
<comment type="caution">
    <text evidence="1">The sequence shown here is derived from an EMBL/GenBank/DDBJ whole genome shotgun (WGS) entry which is preliminary data.</text>
</comment>